<dbReference type="Ensembl" id="ENSATET00000007606.3">
    <property type="protein sequence ID" value="ENSATEP00000007480.2"/>
    <property type="gene ID" value="ENSATEG00000005228.3"/>
</dbReference>
<dbReference type="PANTHER" id="PTHR17117:SF3">
    <property type="entry name" value="NADH DEHYDROGENASE [UBIQUINONE] FLAVOPROTEIN 3, MITOCHONDRIAL"/>
    <property type="match status" value="1"/>
</dbReference>
<name>A0A3Q1HJ56_ANATE</name>
<protein>
    <recommendedName>
        <fullName evidence="4">NADH dehydrogenase [ubiquinone] flavoprotein 3, mitochondrial</fullName>
    </recommendedName>
</protein>
<sequence>FPCLWVTQYLCGTIVYSPVSDRNIALGTRNGGLLAALRANASSQVCLRLIPKVVCALLQCLQVEIWGILRSQSVVSFCTQTGDPAKPAKKTKATSKKAVAAPTPEPDEPFDNSTYKNYQHHSYTPYTFVDMDVEMAKFRLPQPSSGRP</sequence>
<keyword evidence="3" id="KW-1185">Reference proteome</keyword>
<evidence type="ECO:0008006" key="4">
    <source>
        <dbReference type="Google" id="ProtNLM"/>
    </source>
</evidence>
<evidence type="ECO:0000256" key="1">
    <source>
        <dbReference type="SAM" id="MobiDB-lite"/>
    </source>
</evidence>
<dbReference type="GO" id="GO:0042775">
    <property type="term" value="P:mitochondrial ATP synthesis coupled electron transport"/>
    <property type="evidence" value="ECO:0007669"/>
    <property type="project" value="TreeGrafter"/>
</dbReference>
<accession>A0A3Q1HJ56</accession>
<dbReference type="InterPro" id="IPR026193">
    <property type="entry name" value="NDUFV3"/>
</dbReference>
<dbReference type="PANTHER" id="PTHR17117">
    <property type="entry name" value="NADH-UBIQUINONE OXIDOREDUCTASE"/>
    <property type="match status" value="1"/>
</dbReference>
<evidence type="ECO:0000313" key="3">
    <source>
        <dbReference type="Proteomes" id="UP000265040"/>
    </source>
</evidence>
<evidence type="ECO:0000313" key="2">
    <source>
        <dbReference type="Ensembl" id="ENSATEP00000007480.2"/>
    </source>
</evidence>
<dbReference type="STRING" id="64144.ENSATEP00000007480"/>
<dbReference type="GO" id="GO:0005739">
    <property type="term" value="C:mitochondrion"/>
    <property type="evidence" value="ECO:0007669"/>
    <property type="project" value="InterPro"/>
</dbReference>
<dbReference type="InParanoid" id="A0A3Q1HJ56"/>
<dbReference type="Proteomes" id="UP000265040">
    <property type="component" value="Chromosome 21"/>
</dbReference>
<feature type="region of interest" description="Disordered" evidence="1">
    <location>
        <begin position="81"/>
        <end position="116"/>
    </location>
</feature>
<dbReference type="GeneTree" id="ENSGT00940000175678"/>
<organism evidence="2 3">
    <name type="scientific">Anabas testudineus</name>
    <name type="common">Climbing perch</name>
    <name type="synonym">Anthias testudineus</name>
    <dbReference type="NCBI Taxonomy" id="64144"/>
    <lineage>
        <taxon>Eukaryota</taxon>
        <taxon>Metazoa</taxon>
        <taxon>Chordata</taxon>
        <taxon>Craniata</taxon>
        <taxon>Vertebrata</taxon>
        <taxon>Euteleostomi</taxon>
        <taxon>Actinopterygii</taxon>
        <taxon>Neopterygii</taxon>
        <taxon>Teleostei</taxon>
        <taxon>Neoteleostei</taxon>
        <taxon>Acanthomorphata</taxon>
        <taxon>Anabantaria</taxon>
        <taxon>Anabantiformes</taxon>
        <taxon>Anabantoidei</taxon>
        <taxon>Anabantidae</taxon>
        <taxon>Anabas</taxon>
    </lineage>
</organism>
<dbReference type="Pfam" id="PF15880">
    <property type="entry name" value="NDUFV3"/>
    <property type="match status" value="1"/>
</dbReference>
<reference evidence="2" key="3">
    <citation type="submission" date="2025-09" db="UniProtKB">
        <authorList>
            <consortium name="Ensembl"/>
        </authorList>
    </citation>
    <scope>IDENTIFICATION</scope>
</reference>
<dbReference type="GO" id="GO:0045271">
    <property type="term" value="C:respiratory chain complex I"/>
    <property type="evidence" value="ECO:0007669"/>
    <property type="project" value="InterPro"/>
</dbReference>
<proteinExistence type="predicted"/>
<reference evidence="2" key="1">
    <citation type="submission" date="2021-04" db="EMBL/GenBank/DDBJ databases">
        <authorList>
            <consortium name="Wellcome Sanger Institute Data Sharing"/>
        </authorList>
    </citation>
    <scope>NUCLEOTIDE SEQUENCE [LARGE SCALE GENOMIC DNA]</scope>
</reference>
<dbReference type="AlphaFoldDB" id="A0A3Q1HJ56"/>
<dbReference type="OMA" id="CLQVEIW"/>
<reference evidence="2" key="2">
    <citation type="submission" date="2025-08" db="UniProtKB">
        <authorList>
            <consortium name="Ensembl"/>
        </authorList>
    </citation>
    <scope>IDENTIFICATION</scope>
</reference>